<proteinExistence type="predicted"/>
<keyword evidence="1" id="KW-0472">Membrane</keyword>
<keyword evidence="1" id="KW-0812">Transmembrane</keyword>
<dbReference type="PATRIC" id="fig|230361.4.peg.1756"/>
<name>A0A0U3E616_9EURY</name>
<organism evidence="2 3">
    <name type="scientific">Methanobrevibacter millerae</name>
    <dbReference type="NCBI Taxonomy" id="230361"/>
    <lineage>
        <taxon>Archaea</taxon>
        <taxon>Methanobacteriati</taxon>
        <taxon>Methanobacteriota</taxon>
        <taxon>Methanomada group</taxon>
        <taxon>Methanobacteria</taxon>
        <taxon>Methanobacteriales</taxon>
        <taxon>Methanobacteriaceae</taxon>
        <taxon>Methanobrevibacter</taxon>
    </lineage>
</organism>
<dbReference type="EMBL" id="CP011266">
    <property type="protein sequence ID" value="ALT69463.1"/>
    <property type="molecule type" value="Genomic_DNA"/>
</dbReference>
<dbReference type="Proteomes" id="UP000067738">
    <property type="component" value="Chromosome"/>
</dbReference>
<dbReference type="AlphaFoldDB" id="A0A0U3E616"/>
<gene>
    <name evidence="2" type="ORF">sm9_1696</name>
</gene>
<protein>
    <submittedName>
        <fullName evidence="2">Uncharacterized protein</fullName>
    </submittedName>
</protein>
<keyword evidence="1" id="KW-1133">Transmembrane helix</keyword>
<dbReference type="RefSeq" id="WP_058739694.1">
    <property type="nucleotide sequence ID" value="NZ_CP011266.1"/>
</dbReference>
<sequence>MDNKKIIIIGIIILIIAVAIILLMLTAVNYEKIEITPNGTSIDAPAKQTKYNGKIEGAKVWNWNNGILVTYNPNEDKDFIKVTEIGFNALNKIIQNGEKQEIDGYTCYIINAEDLIQVHIFEVIKVNLNGKFYCIPLSNETSHDNLIICCNNKDIALHMAKSVHYKNVFPDNKNLDNTISKVENMTGDLQSKANDYINNQDLNDIKSTIEDKAGDLRSKNPIKI</sequence>
<dbReference type="KEGG" id="mmil:sm9_1696"/>
<evidence type="ECO:0000313" key="3">
    <source>
        <dbReference type="Proteomes" id="UP000067738"/>
    </source>
</evidence>
<evidence type="ECO:0000313" key="2">
    <source>
        <dbReference type="EMBL" id="ALT69463.1"/>
    </source>
</evidence>
<evidence type="ECO:0000256" key="1">
    <source>
        <dbReference type="SAM" id="Phobius"/>
    </source>
</evidence>
<keyword evidence="3" id="KW-1185">Reference proteome</keyword>
<dbReference type="OrthoDB" id="77874at2157"/>
<accession>A0A0U3E616</accession>
<dbReference type="GeneID" id="26736638"/>
<reference evidence="2 3" key="1">
    <citation type="submission" date="2015-04" db="EMBL/GenBank/DDBJ databases">
        <title>The complete genome sequence of the rumen methanogen Methanobrevibacter millerae SM9.</title>
        <authorList>
            <person name="Leahy S.C."/>
            <person name="Kelly W.J."/>
            <person name="Pacheco D.M."/>
            <person name="Li D."/>
            <person name="Altermann E."/>
            <person name="Attwood G.T."/>
        </authorList>
    </citation>
    <scope>NUCLEOTIDE SEQUENCE [LARGE SCALE GENOMIC DNA]</scope>
    <source>
        <strain evidence="2 3">SM9</strain>
    </source>
</reference>
<feature type="transmembrane region" description="Helical" evidence="1">
    <location>
        <begin position="6"/>
        <end position="28"/>
    </location>
</feature>